<evidence type="ECO:0000313" key="2">
    <source>
        <dbReference type="Proteomes" id="UP000237000"/>
    </source>
</evidence>
<accession>A0A2P5F144</accession>
<organism evidence="1 2">
    <name type="scientific">Trema orientale</name>
    <name type="common">Charcoal tree</name>
    <name type="synonym">Celtis orientalis</name>
    <dbReference type="NCBI Taxonomy" id="63057"/>
    <lineage>
        <taxon>Eukaryota</taxon>
        <taxon>Viridiplantae</taxon>
        <taxon>Streptophyta</taxon>
        <taxon>Embryophyta</taxon>
        <taxon>Tracheophyta</taxon>
        <taxon>Spermatophyta</taxon>
        <taxon>Magnoliopsida</taxon>
        <taxon>eudicotyledons</taxon>
        <taxon>Gunneridae</taxon>
        <taxon>Pentapetalae</taxon>
        <taxon>rosids</taxon>
        <taxon>fabids</taxon>
        <taxon>Rosales</taxon>
        <taxon>Cannabaceae</taxon>
        <taxon>Trema</taxon>
    </lineage>
</organism>
<dbReference type="EMBL" id="JXTC01000074">
    <property type="protein sequence ID" value="PON91498.1"/>
    <property type="molecule type" value="Genomic_DNA"/>
</dbReference>
<gene>
    <name evidence="1" type="ORF">TorRG33x02_127810</name>
</gene>
<name>A0A2P5F144_TREOI</name>
<evidence type="ECO:0000313" key="1">
    <source>
        <dbReference type="EMBL" id="PON91498.1"/>
    </source>
</evidence>
<dbReference type="OrthoDB" id="10332459at2759"/>
<keyword evidence="2" id="KW-1185">Reference proteome</keyword>
<proteinExistence type="predicted"/>
<comment type="caution">
    <text evidence="1">The sequence shown here is derived from an EMBL/GenBank/DDBJ whole genome shotgun (WGS) entry which is preliminary data.</text>
</comment>
<dbReference type="Proteomes" id="UP000237000">
    <property type="component" value="Unassembled WGS sequence"/>
</dbReference>
<protein>
    <submittedName>
        <fullName evidence="1">Uncharacterized protein</fullName>
    </submittedName>
</protein>
<sequence length="157" mass="17006">MVPRTAAIISPPTQVTRIAAHWCFRPTTIYEEAMKATEVHTEANHINLLITSTTLFSAFVSPLTSVIWTTTTAKEVKSATALKMKKILKGGLFTTTAVPSSLSPPGTVKIAAKATVAKSTATTVTELVALLIPSRWSFLSSFEILWTFLFVFLVCSS</sequence>
<dbReference type="AlphaFoldDB" id="A0A2P5F144"/>
<reference evidence="2" key="1">
    <citation type="submission" date="2016-06" db="EMBL/GenBank/DDBJ databases">
        <title>Parallel loss of symbiosis genes in relatives of nitrogen-fixing non-legume Parasponia.</title>
        <authorList>
            <person name="Van Velzen R."/>
            <person name="Holmer R."/>
            <person name="Bu F."/>
            <person name="Rutten L."/>
            <person name="Van Zeijl A."/>
            <person name="Liu W."/>
            <person name="Santuari L."/>
            <person name="Cao Q."/>
            <person name="Sharma T."/>
            <person name="Shen D."/>
            <person name="Roswanjaya Y."/>
            <person name="Wardhani T."/>
            <person name="Kalhor M.S."/>
            <person name="Jansen J."/>
            <person name="Van den Hoogen J."/>
            <person name="Gungor B."/>
            <person name="Hartog M."/>
            <person name="Hontelez J."/>
            <person name="Verver J."/>
            <person name="Yang W.-C."/>
            <person name="Schijlen E."/>
            <person name="Repin R."/>
            <person name="Schilthuizen M."/>
            <person name="Schranz E."/>
            <person name="Heidstra R."/>
            <person name="Miyata K."/>
            <person name="Fedorova E."/>
            <person name="Kohlen W."/>
            <person name="Bisseling T."/>
            <person name="Smit S."/>
            <person name="Geurts R."/>
        </authorList>
    </citation>
    <scope>NUCLEOTIDE SEQUENCE [LARGE SCALE GENOMIC DNA]</scope>
    <source>
        <strain evidence="2">cv. RG33-2</strain>
    </source>
</reference>
<dbReference type="InParanoid" id="A0A2P5F144"/>